<keyword evidence="4 5" id="KW-0472">Membrane</keyword>
<feature type="transmembrane region" description="Helical" evidence="5">
    <location>
        <begin position="182"/>
        <end position="203"/>
    </location>
</feature>
<feature type="transmembrane region" description="Helical" evidence="5">
    <location>
        <begin position="144"/>
        <end position="162"/>
    </location>
</feature>
<organism evidence="6 7">
    <name type="scientific">Lasiosphaeria miniovina</name>
    <dbReference type="NCBI Taxonomy" id="1954250"/>
    <lineage>
        <taxon>Eukaryota</taxon>
        <taxon>Fungi</taxon>
        <taxon>Dikarya</taxon>
        <taxon>Ascomycota</taxon>
        <taxon>Pezizomycotina</taxon>
        <taxon>Sordariomycetes</taxon>
        <taxon>Sordariomycetidae</taxon>
        <taxon>Sordariales</taxon>
        <taxon>Lasiosphaeriaceae</taxon>
        <taxon>Lasiosphaeria</taxon>
    </lineage>
</organism>
<evidence type="ECO:0000256" key="2">
    <source>
        <dbReference type="ARBA" id="ARBA00022692"/>
    </source>
</evidence>
<dbReference type="SUPFAM" id="SSF103473">
    <property type="entry name" value="MFS general substrate transporter"/>
    <property type="match status" value="1"/>
</dbReference>
<sequence length="254" mass="27392">MSSILAPLRFLCEKDVFATLAFGAVVYAIWSMMTASATALFQPRFHLSNLQVGLIFLPNGAACVVGSCLTGSLLDRDYRVVENQYRIARGLPADVLLDHNKLTDFPVSRARLRSSWYFAILFVLAVGGYGFAMASPTLDSRQGMALPLVLQFIIAFTATAIFTQNSALMVDLYPGAGASATAVNNLIRCSIGALGVAVVQLIIDALGTGLAFLVLAAISAAMSPLLWLQWTHGEEWRKARMKRLASREAENTAA</sequence>
<evidence type="ECO:0000256" key="5">
    <source>
        <dbReference type="SAM" id="Phobius"/>
    </source>
</evidence>
<name>A0AA40EBB6_9PEZI</name>
<dbReference type="GeneID" id="85324386"/>
<keyword evidence="7" id="KW-1185">Reference proteome</keyword>
<dbReference type="GO" id="GO:0022857">
    <property type="term" value="F:transmembrane transporter activity"/>
    <property type="evidence" value="ECO:0007669"/>
    <property type="project" value="TreeGrafter"/>
</dbReference>
<dbReference type="EMBL" id="JAUIRO010000001">
    <property type="protein sequence ID" value="KAK0735259.1"/>
    <property type="molecule type" value="Genomic_DNA"/>
</dbReference>
<proteinExistence type="predicted"/>
<dbReference type="InterPro" id="IPR036259">
    <property type="entry name" value="MFS_trans_sf"/>
</dbReference>
<accession>A0AA40EBB6</accession>
<reference evidence="6" key="1">
    <citation type="submission" date="2023-06" db="EMBL/GenBank/DDBJ databases">
        <title>Genome-scale phylogeny and comparative genomics of the fungal order Sordariales.</title>
        <authorList>
            <consortium name="Lawrence Berkeley National Laboratory"/>
            <person name="Hensen N."/>
            <person name="Bonometti L."/>
            <person name="Westerberg I."/>
            <person name="Brannstrom I.O."/>
            <person name="Guillou S."/>
            <person name="Cros-Aarteil S."/>
            <person name="Calhoun S."/>
            <person name="Haridas S."/>
            <person name="Kuo A."/>
            <person name="Mondo S."/>
            <person name="Pangilinan J."/>
            <person name="Riley R."/>
            <person name="LaButti K."/>
            <person name="Andreopoulos B."/>
            <person name="Lipzen A."/>
            <person name="Chen C."/>
            <person name="Yanf M."/>
            <person name="Daum C."/>
            <person name="Ng V."/>
            <person name="Clum A."/>
            <person name="Steindorff A."/>
            <person name="Ohm R."/>
            <person name="Martin F."/>
            <person name="Silar P."/>
            <person name="Natvig D."/>
            <person name="Lalanne C."/>
            <person name="Gautier V."/>
            <person name="Ament-velasquez S.L."/>
            <person name="Kruys A."/>
            <person name="Hutchinson M.I."/>
            <person name="Powell A.J."/>
            <person name="Barry K."/>
            <person name="Miller A.N."/>
            <person name="Grigoriev I.V."/>
            <person name="Debuchy R."/>
            <person name="Gladieux P."/>
            <person name="Thoren M.H."/>
            <person name="Johannesson H."/>
        </authorList>
    </citation>
    <scope>NUCLEOTIDE SEQUENCE</scope>
    <source>
        <strain evidence="6">SMH2392-1A</strain>
    </source>
</reference>
<comment type="caution">
    <text evidence="6">The sequence shown here is derived from an EMBL/GenBank/DDBJ whole genome shotgun (WGS) entry which is preliminary data.</text>
</comment>
<feature type="transmembrane region" description="Helical" evidence="5">
    <location>
        <begin position="53"/>
        <end position="74"/>
    </location>
</feature>
<evidence type="ECO:0000313" key="6">
    <source>
        <dbReference type="EMBL" id="KAK0735259.1"/>
    </source>
</evidence>
<feature type="transmembrane region" description="Helical" evidence="5">
    <location>
        <begin position="20"/>
        <end position="41"/>
    </location>
</feature>
<dbReference type="GO" id="GO:0005886">
    <property type="term" value="C:plasma membrane"/>
    <property type="evidence" value="ECO:0007669"/>
    <property type="project" value="TreeGrafter"/>
</dbReference>
<dbReference type="PANTHER" id="PTHR23502">
    <property type="entry name" value="MAJOR FACILITATOR SUPERFAMILY"/>
    <property type="match status" value="1"/>
</dbReference>
<evidence type="ECO:0000256" key="1">
    <source>
        <dbReference type="ARBA" id="ARBA00004141"/>
    </source>
</evidence>
<keyword evidence="2 5" id="KW-0812">Transmembrane</keyword>
<feature type="transmembrane region" description="Helical" evidence="5">
    <location>
        <begin position="115"/>
        <end position="132"/>
    </location>
</feature>
<evidence type="ECO:0000313" key="7">
    <source>
        <dbReference type="Proteomes" id="UP001172101"/>
    </source>
</evidence>
<feature type="transmembrane region" description="Helical" evidence="5">
    <location>
        <begin position="210"/>
        <end position="230"/>
    </location>
</feature>
<evidence type="ECO:0000256" key="4">
    <source>
        <dbReference type="ARBA" id="ARBA00023136"/>
    </source>
</evidence>
<evidence type="ECO:0000256" key="3">
    <source>
        <dbReference type="ARBA" id="ARBA00022989"/>
    </source>
</evidence>
<keyword evidence="3 5" id="KW-1133">Transmembrane helix</keyword>
<gene>
    <name evidence="6" type="ORF">B0T26DRAFT_691300</name>
</gene>
<dbReference type="Proteomes" id="UP001172101">
    <property type="component" value="Unassembled WGS sequence"/>
</dbReference>
<comment type="subcellular location">
    <subcellularLocation>
        <location evidence="1">Membrane</location>
        <topology evidence="1">Multi-pass membrane protein</topology>
    </subcellularLocation>
</comment>
<dbReference type="Gene3D" id="1.20.1250.20">
    <property type="entry name" value="MFS general substrate transporter like domains"/>
    <property type="match status" value="1"/>
</dbReference>
<protein>
    <submittedName>
        <fullName evidence="6">Major facilitator superfamily domain-containing protein</fullName>
    </submittedName>
</protein>
<dbReference type="RefSeq" id="XP_060304136.1">
    <property type="nucleotide sequence ID" value="XM_060441116.1"/>
</dbReference>
<dbReference type="PANTHER" id="PTHR23502:SF26">
    <property type="entry name" value="MAJOR FACILITATOR SUPERFAMILY (MFS) PROFILE DOMAIN-CONTAINING PROTEIN"/>
    <property type="match status" value="1"/>
</dbReference>
<dbReference type="AlphaFoldDB" id="A0AA40EBB6"/>